<dbReference type="Pfam" id="PF00534">
    <property type="entry name" value="Glycos_transf_1"/>
    <property type="match status" value="1"/>
</dbReference>
<protein>
    <submittedName>
        <fullName evidence="6">Glycosyl transferase group 1</fullName>
    </submittedName>
</protein>
<dbReference type="GO" id="GO:0016757">
    <property type="term" value="F:glycosyltransferase activity"/>
    <property type="evidence" value="ECO:0007669"/>
    <property type="project" value="UniProtKB-KW"/>
</dbReference>
<evidence type="ECO:0000256" key="2">
    <source>
        <dbReference type="ARBA" id="ARBA00022676"/>
    </source>
</evidence>
<dbReference type="SUPFAM" id="SSF53756">
    <property type="entry name" value="UDP-Glycosyltransferase/glycogen phosphorylase"/>
    <property type="match status" value="1"/>
</dbReference>
<dbReference type="PANTHER" id="PTHR12526">
    <property type="entry name" value="GLYCOSYLTRANSFERASE"/>
    <property type="match status" value="1"/>
</dbReference>
<keyword evidence="3 6" id="KW-0808">Transferase</keyword>
<comment type="similarity">
    <text evidence="1">Belongs to the glycosyltransferase group 1 family. Glycosyltransferase 4 subfamily.</text>
</comment>
<dbReference type="Proteomes" id="UP000002620">
    <property type="component" value="Chromosome"/>
</dbReference>
<dbReference type="KEGG" id="adg:Adeg_1477"/>
<dbReference type="RefSeq" id="WP_015739450.1">
    <property type="nucleotide sequence ID" value="NC_013385.1"/>
</dbReference>
<dbReference type="AlphaFoldDB" id="C9R8E4"/>
<dbReference type="InterPro" id="IPR028098">
    <property type="entry name" value="Glyco_trans_4-like_N"/>
</dbReference>
<name>C9R8E4_AMMDK</name>
<dbReference type="Gene3D" id="3.40.50.2000">
    <property type="entry name" value="Glycogen Phosphorylase B"/>
    <property type="match status" value="2"/>
</dbReference>
<dbReference type="HOGENOM" id="CLU_009583_2_3_9"/>
<evidence type="ECO:0000313" key="7">
    <source>
        <dbReference type="Proteomes" id="UP000002620"/>
    </source>
</evidence>
<dbReference type="CAZy" id="GT4">
    <property type="family name" value="Glycosyltransferase Family 4"/>
</dbReference>
<evidence type="ECO:0000256" key="1">
    <source>
        <dbReference type="ARBA" id="ARBA00009481"/>
    </source>
</evidence>
<organism evidence="6 7">
    <name type="scientific">Ammonifex degensii (strain DSM 10501 / KC4)</name>
    <dbReference type="NCBI Taxonomy" id="429009"/>
    <lineage>
        <taxon>Bacteria</taxon>
        <taxon>Bacillati</taxon>
        <taxon>Bacillota</taxon>
        <taxon>Clostridia</taxon>
        <taxon>Thermoanaerobacterales</taxon>
        <taxon>Thermoanaerobacteraceae</taxon>
        <taxon>Ammonifex</taxon>
    </lineage>
</organism>
<gene>
    <name evidence="6" type="ordered locus">Adeg_1477</name>
</gene>
<proteinExistence type="inferred from homology"/>
<dbReference type="InterPro" id="IPR001296">
    <property type="entry name" value="Glyco_trans_1"/>
</dbReference>
<dbReference type="STRING" id="429009.Adeg_1477"/>
<keyword evidence="7" id="KW-1185">Reference proteome</keyword>
<dbReference type="EMBL" id="CP001785">
    <property type="protein sequence ID" value="ACX52573.1"/>
    <property type="molecule type" value="Genomic_DNA"/>
</dbReference>
<feature type="domain" description="Glycosyltransferase subfamily 4-like N-terminal" evidence="5">
    <location>
        <begin position="14"/>
        <end position="175"/>
    </location>
</feature>
<feature type="domain" description="Glycosyl transferase family 1" evidence="4">
    <location>
        <begin position="196"/>
        <end position="367"/>
    </location>
</feature>
<evidence type="ECO:0000256" key="3">
    <source>
        <dbReference type="ARBA" id="ARBA00022679"/>
    </source>
</evidence>
<reference evidence="6 7" key="1">
    <citation type="submission" date="2009-10" db="EMBL/GenBank/DDBJ databases">
        <title>Complete sequence of chromosome of Ammonifex degensii KC4.</title>
        <authorList>
            <consortium name="US DOE Joint Genome Institute"/>
            <person name="Kerfeld C."/>
            <person name="Goodner B."/>
            <person name="Huber H."/>
            <person name="Stetter K."/>
            <person name="Lucas S."/>
            <person name="Copeland A."/>
            <person name="Lapidus A."/>
            <person name="Glavina del Rio T."/>
            <person name="Dalin E."/>
            <person name="Tice H."/>
            <person name="Bruce D."/>
            <person name="Goodwin L."/>
            <person name="Pitluck S."/>
            <person name="Saunders E."/>
            <person name="Brettin T."/>
            <person name="Detter J.C."/>
            <person name="Han C."/>
            <person name="Larimer F."/>
            <person name="Land M."/>
            <person name="Hauser L."/>
            <person name="Kyrpides N."/>
            <person name="Ovchinnikova G."/>
            <person name="Richardson P."/>
        </authorList>
    </citation>
    <scope>NUCLEOTIDE SEQUENCE [LARGE SCALE GENOMIC DNA]</scope>
    <source>
        <strain evidence="7">DSM 10501 / KC4</strain>
    </source>
</reference>
<evidence type="ECO:0000259" key="5">
    <source>
        <dbReference type="Pfam" id="PF13439"/>
    </source>
</evidence>
<dbReference type="eggNOG" id="COG0438">
    <property type="taxonomic scope" value="Bacteria"/>
</dbReference>
<sequence>MRIAMLHWAFPPTIGGVETHLFMVCPALVRRGHQVGVLTGAINGETQEELWQGVYLRRTPLLDLNSLTPALIEEKRAAIAEEMNRFFTTFKPDLVHAHNMHYFSPVHTEILMEFKKRYGFPVILTAHNVWEDDLFKEMLRFRHDWDGIIAVSHFIKREMVAAGYPAEKIVVIHHGLAYRHFLARTENPEIRRIIREAAGDKKIIFHPARMSLAKGSDVVVKAFRLVKEACPSTFLLLAGTDKTVDWGAVQQKEIAQIKELIHSLGLEKDILIRFFSWEEIPAAYRESDIIVYPSVFQEPFGIALLEAMALGKPLVVTRVGGMPEIVLDGETGFVIPPRDPEALAEKLIFLLRHPEKARELGENAAKRFKEKFSLEEMLKAMTNYYHLVWQRSITKKGAPSHSAAGR</sequence>
<dbReference type="PANTHER" id="PTHR12526:SF640">
    <property type="entry name" value="COLANIC ACID BIOSYNTHESIS GLYCOSYLTRANSFERASE WCAL-RELATED"/>
    <property type="match status" value="1"/>
</dbReference>
<dbReference type="Pfam" id="PF13439">
    <property type="entry name" value="Glyco_transf_4"/>
    <property type="match status" value="1"/>
</dbReference>
<accession>C9R8E4</accession>
<dbReference type="OrthoDB" id="9795068at2"/>
<evidence type="ECO:0000313" key="6">
    <source>
        <dbReference type="EMBL" id="ACX52573.1"/>
    </source>
</evidence>
<evidence type="ECO:0000259" key="4">
    <source>
        <dbReference type="Pfam" id="PF00534"/>
    </source>
</evidence>
<dbReference type="CDD" id="cd03801">
    <property type="entry name" value="GT4_PimA-like"/>
    <property type="match status" value="1"/>
</dbReference>
<keyword evidence="2" id="KW-0328">Glycosyltransferase</keyword>